<keyword evidence="2" id="KW-1185">Reference proteome</keyword>
<name>A0A067E735_CITSI</name>
<organism evidence="1 2">
    <name type="scientific">Citrus sinensis</name>
    <name type="common">Sweet orange</name>
    <name type="synonym">Citrus aurantium var. sinensis</name>
    <dbReference type="NCBI Taxonomy" id="2711"/>
    <lineage>
        <taxon>Eukaryota</taxon>
        <taxon>Viridiplantae</taxon>
        <taxon>Streptophyta</taxon>
        <taxon>Embryophyta</taxon>
        <taxon>Tracheophyta</taxon>
        <taxon>Spermatophyta</taxon>
        <taxon>Magnoliopsida</taxon>
        <taxon>eudicotyledons</taxon>
        <taxon>Gunneridae</taxon>
        <taxon>Pentapetalae</taxon>
        <taxon>rosids</taxon>
        <taxon>malvids</taxon>
        <taxon>Sapindales</taxon>
        <taxon>Rutaceae</taxon>
        <taxon>Aurantioideae</taxon>
        <taxon>Citrus</taxon>
    </lineage>
</organism>
<evidence type="ECO:0000313" key="2">
    <source>
        <dbReference type="Proteomes" id="UP000027120"/>
    </source>
</evidence>
<dbReference type="EMBL" id="KK785191">
    <property type="protein sequence ID" value="KDO47057.1"/>
    <property type="molecule type" value="Genomic_DNA"/>
</dbReference>
<gene>
    <name evidence="1" type="ORF">CISIN_1g045547mg</name>
</gene>
<evidence type="ECO:0000313" key="1">
    <source>
        <dbReference type="EMBL" id="KDO47057.1"/>
    </source>
</evidence>
<dbReference type="AlphaFoldDB" id="A0A067E735"/>
<accession>A0A067E735</accession>
<protein>
    <submittedName>
        <fullName evidence="1">Uncharacterized protein</fullName>
    </submittedName>
</protein>
<sequence>NLNEIFSGTKQFTNPSILKENAVPEVEAASTAATSTGAASDSSTKVSLPSRALSHSSGPISCLHVVYRRSGLACLFSLM</sequence>
<dbReference type="Proteomes" id="UP000027120">
    <property type="component" value="Unassembled WGS sequence"/>
</dbReference>
<proteinExistence type="predicted"/>
<reference evidence="1 2" key="1">
    <citation type="submission" date="2014-04" db="EMBL/GenBank/DDBJ databases">
        <authorList>
            <consortium name="International Citrus Genome Consortium"/>
            <person name="Gmitter F."/>
            <person name="Chen C."/>
            <person name="Farmerie W."/>
            <person name="Harkins T."/>
            <person name="Desany B."/>
            <person name="Mohiuddin M."/>
            <person name="Kodira C."/>
            <person name="Borodovsky M."/>
            <person name="Lomsadze A."/>
            <person name="Burns P."/>
            <person name="Jenkins J."/>
            <person name="Prochnik S."/>
            <person name="Shu S."/>
            <person name="Chapman J."/>
            <person name="Pitluck S."/>
            <person name="Schmutz J."/>
            <person name="Rokhsar D."/>
        </authorList>
    </citation>
    <scope>NUCLEOTIDE SEQUENCE</scope>
</reference>
<feature type="non-terminal residue" evidence="1">
    <location>
        <position position="1"/>
    </location>
</feature>